<dbReference type="EMBL" id="BAAAQD010000013">
    <property type="protein sequence ID" value="GAA1536142.1"/>
    <property type="molecule type" value="Genomic_DNA"/>
</dbReference>
<dbReference type="SUPFAM" id="SSF109854">
    <property type="entry name" value="DinB/YfiT-like putative metalloenzymes"/>
    <property type="match status" value="1"/>
</dbReference>
<accession>A0ABP4M3W0</accession>
<keyword evidence="2" id="KW-1185">Reference proteome</keyword>
<dbReference type="Pfam" id="PF04978">
    <property type="entry name" value="MST"/>
    <property type="match status" value="1"/>
</dbReference>
<sequence>MTWTVPEAVRIDEPYVADERTMLEGWLDCHRTTLWFKCAGLSGAQLAQQAVPPANLSLLGLMRHMAEVERSWFRCRVGGQQLTPLYFPEDGNRDACFEEADPIHAERDFAQLRAEWEAARQVVRGVPLDRTFVVRFGEVSLRWVYIHMIEEYARHNGHADLLRQRIDGRTGV</sequence>
<name>A0ABP4M3W0_9ACTN</name>
<gene>
    <name evidence="1" type="ORF">GCM10009827_063210</name>
</gene>
<proteinExistence type="predicted"/>
<reference evidence="2" key="1">
    <citation type="journal article" date="2019" name="Int. J. Syst. Evol. Microbiol.">
        <title>The Global Catalogue of Microorganisms (GCM) 10K type strain sequencing project: providing services to taxonomists for standard genome sequencing and annotation.</title>
        <authorList>
            <consortium name="The Broad Institute Genomics Platform"/>
            <consortium name="The Broad Institute Genome Sequencing Center for Infectious Disease"/>
            <person name="Wu L."/>
            <person name="Ma J."/>
        </authorList>
    </citation>
    <scope>NUCLEOTIDE SEQUENCE [LARGE SCALE GENOMIC DNA]</scope>
    <source>
        <strain evidence="2">JCM 15933</strain>
    </source>
</reference>
<dbReference type="Gene3D" id="1.20.120.450">
    <property type="entry name" value="dinb family like domain"/>
    <property type="match status" value="1"/>
</dbReference>
<protein>
    <submittedName>
        <fullName evidence="1">DinB family protein</fullName>
    </submittedName>
</protein>
<dbReference type="Proteomes" id="UP001501470">
    <property type="component" value="Unassembled WGS sequence"/>
</dbReference>
<evidence type="ECO:0000313" key="1">
    <source>
        <dbReference type="EMBL" id="GAA1536142.1"/>
    </source>
</evidence>
<dbReference type="InterPro" id="IPR007061">
    <property type="entry name" value="MST-like"/>
</dbReference>
<dbReference type="InterPro" id="IPR034660">
    <property type="entry name" value="DinB/YfiT-like"/>
</dbReference>
<comment type="caution">
    <text evidence="1">The sequence shown here is derived from an EMBL/GenBank/DDBJ whole genome shotgun (WGS) entry which is preliminary data.</text>
</comment>
<organism evidence="1 2">
    <name type="scientific">Dactylosporangium maewongense</name>
    <dbReference type="NCBI Taxonomy" id="634393"/>
    <lineage>
        <taxon>Bacteria</taxon>
        <taxon>Bacillati</taxon>
        <taxon>Actinomycetota</taxon>
        <taxon>Actinomycetes</taxon>
        <taxon>Micromonosporales</taxon>
        <taxon>Micromonosporaceae</taxon>
        <taxon>Dactylosporangium</taxon>
    </lineage>
</organism>
<dbReference type="RefSeq" id="WP_344505966.1">
    <property type="nucleotide sequence ID" value="NZ_BAAAQD010000013.1"/>
</dbReference>
<evidence type="ECO:0000313" key="2">
    <source>
        <dbReference type="Proteomes" id="UP001501470"/>
    </source>
</evidence>